<reference evidence="6 7" key="1">
    <citation type="submission" date="2019-02" db="EMBL/GenBank/DDBJ databases">
        <title>Prokaryotic population dynamics and viral predation in marine succession experiment using metagenomics: the confinement effect.</title>
        <authorList>
            <person name="Haro-Moreno J.M."/>
            <person name="Rodriguez-Valera F."/>
            <person name="Lopez-Perez M."/>
        </authorList>
    </citation>
    <scope>NUCLEOTIDE SEQUENCE [LARGE SCALE GENOMIC DNA]</scope>
    <source>
        <strain evidence="6">MED-G157</strain>
    </source>
</reference>
<organism evidence="6 7">
    <name type="scientific">OM182 bacterium</name>
    <dbReference type="NCBI Taxonomy" id="2510334"/>
    <lineage>
        <taxon>Bacteria</taxon>
        <taxon>Pseudomonadati</taxon>
        <taxon>Pseudomonadota</taxon>
        <taxon>Gammaproteobacteria</taxon>
        <taxon>OMG group</taxon>
        <taxon>OM182 clade</taxon>
    </lineage>
</organism>
<dbReference type="SUPFAM" id="SSF160996">
    <property type="entry name" value="HI0933 insert domain-like"/>
    <property type="match status" value="1"/>
</dbReference>
<dbReference type="PANTHER" id="PTHR42887:SF2">
    <property type="entry name" value="OS12G0638800 PROTEIN"/>
    <property type="match status" value="1"/>
</dbReference>
<sequence length="422" mass="46062">MIPVPVAAARNTKSAVPLKIDLPDNDVIVLGAGAAGLMCALTAAKRGRRVLVLETANKVGKKILMSGGGRCNFTNYYVTPDNFICTNPYFVKAALQRYTVWDFIHLVESHGIPYEERRHGQLFCVNSAKDIVTLLLDDCQKASVTIQTHCSPSKLEPLVDGKGYNLEFDHSGTLYSSRSEAIVIATGALSVPTLGGSDFGYEIARQFDIELVPRRAGLVPLMFSDATKVLCERLTGLALEVEVSCNRQSFTENMLFTHRGISGPAILQISNYWQPGDVIVVNLLPDMDVIDRLLAAKSSQPATHLKTLLGHLLPKSLVIELIALFCPELDGKRIDQIPDAELRHIAEQLQHWVLKPSASEGYRTAEVTLGGVSTDAISSKTMEVRQHPGLYFIGEVLDVSGHLGGFNFQWAWSSGYSAGLVV</sequence>
<feature type="domain" description="RsdA/BaiN/AoA(So)-like Rossmann fold-like" evidence="4">
    <location>
        <begin position="26"/>
        <end position="419"/>
    </location>
</feature>
<comment type="caution">
    <text evidence="6">The sequence shown here is derived from an EMBL/GenBank/DDBJ whole genome shotgun (WGS) entry which is preliminary data.</text>
</comment>
<dbReference type="InterPro" id="IPR023166">
    <property type="entry name" value="BaiN-like_dom_sf"/>
</dbReference>
<gene>
    <name evidence="6" type="ORF">EVA68_08945</name>
</gene>
<dbReference type="Pfam" id="PF22780">
    <property type="entry name" value="HI0933_like_1st"/>
    <property type="match status" value="1"/>
</dbReference>
<dbReference type="SUPFAM" id="SSF51905">
    <property type="entry name" value="FAD/NAD(P)-binding domain"/>
    <property type="match status" value="1"/>
</dbReference>
<dbReference type="Pfam" id="PF03486">
    <property type="entry name" value="HI0933_like"/>
    <property type="match status" value="1"/>
</dbReference>
<comment type="cofactor">
    <cofactor evidence="1">
        <name>FAD</name>
        <dbReference type="ChEBI" id="CHEBI:57692"/>
    </cofactor>
</comment>
<proteinExistence type="predicted"/>
<evidence type="ECO:0000256" key="3">
    <source>
        <dbReference type="ARBA" id="ARBA00022827"/>
    </source>
</evidence>
<dbReference type="NCBIfam" id="TIGR00275">
    <property type="entry name" value="aminoacetone oxidase family FAD-binding enzyme"/>
    <property type="match status" value="1"/>
</dbReference>
<dbReference type="EMBL" id="SHAG01000078">
    <property type="protein sequence ID" value="RZO74461.1"/>
    <property type="molecule type" value="Genomic_DNA"/>
</dbReference>
<keyword evidence="2" id="KW-0285">Flavoprotein</keyword>
<dbReference type="InterPro" id="IPR055178">
    <property type="entry name" value="RsdA/BaiN/AoA(So)-like_dom"/>
</dbReference>
<dbReference type="InterPro" id="IPR057661">
    <property type="entry name" value="RsdA/BaiN/AoA(So)_Rossmann"/>
</dbReference>
<evidence type="ECO:0000256" key="1">
    <source>
        <dbReference type="ARBA" id="ARBA00001974"/>
    </source>
</evidence>
<dbReference type="InterPro" id="IPR004792">
    <property type="entry name" value="BaiN-like"/>
</dbReference>
<evidence type="ECO:0000259" key="5">
    <source>
        <dbReference type="Pfam" id="PF22780"/>
    </source>
</evidence>
<dbReference type="AlphaFoldDB" id="A0A520RWC9"/>
<dbReference type="PANTHER" id="PTHR42887">
    <property type="entry name" value="OS12G0638800 PROTEIN"/>
    <property type="match status" value="1"/>
</dbReference>
<dbReference type="PRINTS" id="PR00368">
    <property type="entry name" value="FADPNR"/>
</dbReference>
<name>A0A520RWC9_9GAMM</name>
<protein>
    <submittedName>
        <fullName evidence="6">NAD(P)/FAD-dependent oxidoreductase</fullName>
    </submittedName>
</protein>
<feature type="domain" description="RsdA/BaiN/AoA(So)-like insert" evidence="5">
    <location>
        <begin position="215"/>
        <end position="367"/>
    </location>
</feature>
<evidence type="ECO:0000256" key="2">
    <source>
        <dbReference type="ARBA" id="ARBA00022630"/>
    </source>
</evidence>
<evidence type="ECO:0000259" key="4">
    <source>
        <dbReference type="Pfam" id="PF03486"/>
    </source>
</evidence>
<dbReference type="PRINTS" id="PR00411">
    <property type="entry name" value="PNDRDTASEI"/>
</dbReference>
<dbReference type="Gene3D" id="1.10.8.260">
    <property type="entry name" value="HI0933 insert domain-like"/>
    <property type="match status" value="1"/>
</dbReference>
<dbReference type="Proteomes" id="UP000316199">
    <property type="component" value="Unassembled WGS sequence"/>
</dbReference>
<keyword evidence="3" id="KW-0274">FAD</keyword>
<dbReference type="Gene3D" id="3.50.50.60">
    <property type="entry name" value="FAD/NAD(P)-binding domain"/>
    <property type="match status" value="1"/>
</dbReference>
<evidence type="ECO:0000313" key="7">
    <source>
        <dbReference type="Proteomes" id="UP000316199"/>
    </source>
</evidence>
<dbReference type="Gene3D" id="2.40.30.10">
    <property type="entry name" value="Translation factors"/>
    <property type="match status" value="1"/>
</dbReference>
<accession>A0A520RWC9</accession>
<evidence type="ECO:0000313" key="6">
    <source>
        <dbReference type="EMBL" id="RZO74461.1"/>
    </source>
</evidence>
<dbReference type="InterPro" id="IPR036188">
    <property type="entry name" value="FAD/NAD-bd_sf"/>
</dbReference>